<dbReference type="InterPro" id="IPR048792">
    <property type="entry name" value="CarD_C"/>
</dbReference>
<evidence type="ECO:0000313" key="2">
    <source>
        <dbReference type="EMBL" id="AFM28164.1"/>
    </source>
</evidence>
<dbReference type="STRING" id="706587.Desti_5583"/>
<evidence type="ECO:0000259" key="1">
    <source>
        <dbReference type="SMART" id="SM01058"/>
    </source>
</evidence>
<sequence>MSEFEIGEVVVYPIHGVARITDIRKEKIGNSDQLCYILETEIKTANERPVIKLPVDKVESNRVRKIVDESEVSKVIEILQNRALKTDSQTWNRRHREYQEKMRSGSIFQAAEVYRDLCLLKETKDLSHGERRLFDQARNLLIKELSVAKKTEETEIEKTINKIFSRTRPPAETE</sequence>
<dbReference type="RefSeq" id="WP_014813241.1">
    <property type="nucleotide sequence ID" value="NC_018025.1"/>
</dbReference>
<dbReference type="SMART" id="SM01058">
    <property type="entry name" value="CarD_TRCF"/>
    <property type="match status" value="1"/>
</dbReference>
<dbReference type="Gene3D" id="1.20.58.1290">
    <property type="entry name" value="CarD-like, C-terminal domain"/>
    <property type="match status" value="1"/>
</dbReference>
<protein>
    <submittedName>
        <fullName evidence="2">CarD-like transcriptional regulator</fullName>
    </submittedName>
</protein>
<accession>I4CF23</accession>
<reference evidence="3" key="1">
    <citation type="submission" date="2012-06" db="EMBL/GenBank/DDBJ databases">
        <title>Complete sequence of chromosome of Desulfomonile tiedjei DSM 6799.</title>
        <authorList>
            <person name="Lucas S."/>
            <person name="Copeland A."/>
            <person name="Lapidus A."/>
            <person name="Glavina del Rio T."/>
            <person name="Dalin E."/>
            <person name="Tice H."/>
            <person name="Bruce D."/>
            <person name="Goodwin L."/>
            <person name="Pitluck S."/>
            <person name="Peters L."/>
            <person name="Ovchinnikova G."/>
            <person name="Zeytun A."/>
            <person name="Lu M."/>
            <person name="Kyrpides N."/>
            <person name="Mavromatis K."/>
            <person name="Ivanova N."/>
            <person name="Brettin T."/>
            <person name="Detter J.C."/>
            <person name="Han C."/>
            <person name="Larimer F."/>
            <person name="Land M."/>
            <person name="Hauser L."/>
            <person name="Markowitz V."/>
            <person name="Cheng J.-F."/>
            <person name="Hugenholtz P."/>
            <person name="Woyke T."/>
            <person name="Wu D."/>
            <person name="Spring S."/>
            <person name="Schroeder M."/>
            <person name="Brambilla E."/>
            <person name="Klenk H.-P."/>
            <person name="Eisen J.A."/>
        </authorList>
    </citation>
    <scope>NUCLEOTIDE SEQUENCE [LARGE SCALE GENOMIC DNA]</scope>
    <source>
        <strain evidence="3">ATCC 49306 / DSM 6799 / DCB-1</strain>
    </source>
</reference>
<dbReference type="InterPro" id="IPR052531">
    <property type="entry name" value="CarD-like_regulator"/>
</dbReference>
<organism evidence="2 3">
    <name type="scientific">Desulfomonile tiedjei (strain ATCC 49306 / DSM 6799 / DCB-1)</name>
    <dbReference type="NCBI Taxonomy" id="706587"/>
    <lineage>
        <taxon>Bacteria</taxon>
        <taxon>Pseudomonadati</taxon>
        <taxon>Thermodesulfobacteriota</taxon>
        <taxon>Desulfomonilia</taxon>
        <taxon>Desulfomonilales</taxon>
        <taxon>Desulfomonilaceae</taxon>
        <taxon>Desulfomonile</taxon>
    </lineage>
</organism>
<dbReference type="InterPro" id="IPR036101">
    <property type="entry name" value="CarD-like/TRCF_RID_sf"/>
</dbReference>
<dbReference type="eggNOG" id="COG1329">
    <property type="taxonomic scope" value="Bacteria"/>
</dbReference>
<name>I4CF23_DESTA</name>
<keyword evidence="3" id="KW-1185">Reference proteome</keyword>
<dbReference type="SUPFAM" id="SSF141259">
    <property type="entry name" value="CarD-like"/>
    <property type="match status" value="1"/>
</dbReference>
<feature type="domain" description="CarD-like/TRCF RNAP-interacting" evidence="1">
    <location>
        <begin position="3"/>
        <end position="118"/>
    </location>
</feature>
<dbReference type="KEGG" id="dti:Desti_5583"/>
<evidence type="ECO:0000313" key="3">
    <source>
        <dbReference type="Proteomes" id="UP000006055"/>
    </source>
</evidence>
<dbReference type="InterPro" id="IPR003711">
    <property type="entry name" value="CarD-like/TRCF_RID"/>
</dbReference>
<gene>
    <name evidence="2" type="ordered locus">Desti_5583</name>
</gene>
<dbReference type="GO" id="GO:0009303">
    <property type="term" value="P:rRNA transcription"/>
    <property type="evidence" value="ECO:0007669"/>
    <property type="project" value="TreeGrafter"/>
</dbReference>
<dbReference type="Pfam" id="PF02559">
    <property type="entry name" value="CarD_TRCF_RID"/>
    <property type="match status" value="1"/>
</dbReference>
<proteinExistence type="predicted"/>
<dbReference type="HOGENOM" id="CLU_048259_1_1_7"/>
<dbReference type="Proteomes" id="UP000006055">
    <property type="component" value="Chromosome"/>
</dbReference>
<dbReference type="InterPro" id="IPR042215">
    <property type="entry name" value="CarD-like_C"/>
</dbReference>
<dbReference type="OrthoDB" id="9786074at2"/>
<dbReference type="Pfam" id="PF21095">
    <property type="entry name" value="CarD_C"/>
    <property type="match status" value="1"/>
</dbReference>
<dbReference type="Gene3D" id="2.40.10.170">
    <property type="match status" value="1"/>
</dbReference>
<dbReference type="PANTHER" id="PTHR38447:SF1">
    <property type="entry name" value="RNA POLYMERASE-BINDING TRANSCRIPTION FACTOR CARD"/>
    <property type="match status" value="1"/>
</dbReference>
<dbReference type="PANTHER" id="PTHR38447">
    <property type="entry name" value="TRANSCRIPTION FACTOR YDEB-RELATED"/>
    <property type="match status" value="1"/>
</dbReference>
<dbReference type="EMBL" id="CP003360">
    <property type="protein sequence ID" value="AFM28164.1"/>
    <property type="molecule type" value="Genomic_DNA"/>
</dbReference>
<dbReference type="AlphaFoldDB" id="I4CF23"/>